<protein>
    <recommendedName>
        <fullName evidence="7">HHO5-like N-terminal domain-containing protein</fullName>
    </recommendedName>
</protein>
<comment type="caution">
    <text evidence="8">The sequence shown here is derived from an EMBL/GenBank/DDBJ whole genome shotgun (WGS) entry which is preliminary data.</text>
</comment>
<dbReference type="Proteomes" id="UP000436088">
    <property type="component" value="Unassembled WGS sequence"/>
</dbReference>
<dbReference type="EMBL" id="VEPZ02001033">
    <property type="protein sequence ID" value="KAE8699983.1"/>
    <property type="molecule type" value="Genomic_DNA"/>
</dbReference>
<organism evidence="8 9">
    <name type="scientific">Hibiscus syriacus</name>
    <name type="common">Rose of Sharon</name>
    <dbReference type="NCBI Taxonomy" id="106335"/>
    <lineage>
        <taxon>Eukaryota</taxon>
        <taxon>Viridiplantae</taxon>
        <taxon>Streptophyta</taxon>
        <taxon>Embryophyta</taxon>
        <taxon>Tracheophyta</taxon>
        <taxon>Spermatophyta</taxon>
        <taxon>Magnoliopsida</taxon>
        <taxon>eudicotyledons</taxon>
        <taxon>Gunneridae</taxon>
        <taxon>Pentapetalae</taxon>
        <taxon>rosids</taxon>
        <taxon>malvids</taxon>
        <taxon>Malvales</taxon>
        <taxon>Malvaceae</taxon>
        <taxon>Malvoideae</taxon>
        <taxon>Hibiscus</taxon>
    </lineage>
</organism>
<evidence type="ECO:0000256" key="1">
    <source>
        <dbReference type="ARBA" id="ARBA00004123"/>
    </source>
</evidence>
<keyword evidence="4" id="KW-0804">Transcription</keyword>
<evidence type="ECO:0000256" key="4">
    <source>
        <dbReference type="ARBA" id="ARBA00023163"/>
    </source>
</evidence>
<dbReference type="GO" id="GO:0003677">
    <property type="term" value="F:DNA binding"/>
    <property type="evidence" value="ECO:0007669"/>
    <property type="project" value="UniProtKB-KW"/>
</dbReference>
<evidence type="ECO:0000313" key="9">
    <source>
        <dbReference type="Proteomes" id="UP000436088"/>
    </source>
</evidence>
<feature type="region of interest" description="Disordered" evidence="6">
    <location>
        <begin position="144"/>
        <end position="170"/>
    </location>
</feature>
<keyword evidence="9" id="KW-1185">Reference proteome</keyword>
<dbReference type="InterPro" id="IPR044787">
    <property type="entry name" value="HHO5-like"/>
</dbReference>
<dbReference type="PANTHER" id="PTHR31003:SF3">
    <property type="entry name" value="HOMEODOMAIN-LIKE SUPERFAMILY PROTEIN-RELATED"/>
    <property type="match status" value="1"/>
</dbReference>
<accession>A0A6A3A7W4</accession>
<dbReference type="PANTHER" id="PTHR31003">
    <property type="entry name" value="MYB FAMILY TRANSCRIPTION FACTOR"/>
    <property type="match status" value="1"/>
</dbReference>
<keyword evidence="5" id="KW-0539">Nucleus</keyword>
<name>A0A6A3A7W4_HIBSY</name>
<dbReference type="InterPro" id="IPR006447">
    <property type="entry name" value="Myb_dom_plants"/>
</dbReference>
<gene>
    <name evidence="8" type="ORF">F3Y22_tig00110569pilonHSYRG00258</name>
</gene>
<proteinExistence type="predicted"/>
<reference evidence="8" key="1">
    <citation type="submission" date="2019-09" db="EMBL/GenBank/DDBJ databases">
        <title>Draft genome information of white flower Hibiscus syriacus.</title>
        <authorList>
            <person name="Kim Y.-M."/>
        </authorList>
    </citation>
    <scope>NUCLEOTIDE SEQUENCE [LARGE SCALE GENOMIC DNA]</scope>
    <source>
        <strain evidence="8">YM2019G1</strain>
    </source>
</reference>
<evidence type="ECO:0000256" key="5">
    <source>
        <dbReference type="ARBA" id="ARBA00023242"/>
    </source>
</evidence>
<evidence type="ECO:0000313" key="8">
    <source>
        <dbReference type="EMBL" id="KAE8699983.1"/>
    </source>
</evidence>
<evidence type="ECO:0000256" key="3">
    <source>
        <dbReference type="ARBA" id="ARBA00023125"/>
    </source>
</evidence>
<dbReference type="AlphaFoldDB" id="A0A6A3A7W4"/>
<evidence type="ECO:0000259" key="7">
    <source>
        <dbReference type="Pfam" id="PF26575"/>
    </source>
</evidence>
<feature type="domain" description="HHO5-like N-terminal" evidence="7">
    <location>
        <begin position="17"/>
        <end position="81"/>
    </location>
</feature>
<keyword evidence="3" id="KW-0238">DNA-binding</keyword>
<feature type="compositionally biased region" description="Acidic residues" evidence="6">
    <location>
        <begin position="159"/>
        <end position="170"/>
    </location>
</feature>
<dbReference type="NCBIfam" id="TIGR01557">
    <property type="entry name" value="myb_SHAQKYF"/>
    <property type="match status" value="1"/>
</dbReference>
<dbReference type="GO" id="GO:0003700">
    <property type="term" value="F:DNA-binding transcription factor activity"/>
    <property type="evidence" value="ECO:0007669"/>
    <property type="project" value="InterPro"/>
</dbReference>
<comment type="subcellular location">
    <subcellularLocation>
        <location evidence="1">Nucleus</location>
    </subcellularLocation>
</comment>
<dbReference type="Pfam" id="PF26575">
    <property type="entry name" value="HHO5_N"/>
    <property type="match status" value="1"/>
</dbReference>
<evidence type="ECO:0000256" key="6">
    <source>
        <dbReference type="SAM" id="MobiDB-lite"/>
    </source>
</evidence>
<evidence type="ECO:0000256" key="2">
    <source>
        <dbReference type="ARBA" id="ARBA00023015"/>
    </source>
</evidence>
<sequence>MNGSHRIEYPSTISEFVYVPKTISEFVEQVSKIEDGFQGSSKISDFVRRLEDEMKKINCFKRELPLCMLLLKDGIERLKVEENQRKGMDEGKKTMAELGGSQAATPKQIKQLMRVDGLANDEVKSHSQASRLALVLFGTDLMKSRSDSPQGPLMSADGDSIDAEDDEIPV</sequence>
<keyword evidence="2" id="KW-0805">Transcription regulation</keyword>
<dbReference type="InterPro" id="IPR058673">
    <property type="entry name" value="HHO5-like_N"/>
</dbReference>
<dbReference type="GO" id="GO:0005634">
    <property type="term" value="C:nucleus"/>
    <property type="evidence" value="ECO:0007669"/>
    <property type="project" value="UniProtKB-SubCell"/>
</dbReference>
<dbReference type="Gene3D" id="1.10.10.60">
    <property type="entry name" value="Homeodomain-like"/>
    <property type="match status" value="1"/>
</dbReference>